<gene>
    <name evidence="2" type="ORF">IAC96_12225</name>
</gene>
<dbReference type="Proteomes" id="UP000824201">
    <property type="component" value="Unassembled WGS sequence"/>
</dbReference>
<accession>A0A9D1JDZ8</accession>
<dbReference type="InterPro" id="IPR010982">
    <property type="entry name" value="Lambda_DNA-bd_dom_sf"/>
</dbReference>
<name>A0A9D1JDZ8_9FIRM</name>
<evidence type="ECO:0000259" key="1">
    <source>
        <dbReference type="PROSITE" id="PS50943"/>
    </source>
</evidence>
<dbReference type="Gene3D" id="1.25.40.10">
    <property type="entry name" value="Tetratricopeptide repeat domain"/>
    <property type="match status" value="2"/>
</dbReference>
<proteinExistence type="predicted"/>
<comment type="caution">
    <text evidence="2">The sequence shown here is derived from an EMBL/GenBank/DDBJ whole genome shotgun (WGS) entry which is preliminary data.</text>
</comment>
<dbReference type="SUPFAM" id="SSF47413">
    <property type="entry name" value="lambda repressor-like DNA-binding domains"/>
    <property type="match status" value="1"/>
</dbReference>
<dbReference type="PROSITE" id="PS50943">
    <property type="entry name" value="HTH_CROC1"/>
    <property type="match status" value="1"/>
</dbReference>
<dbReference type="InterPro" id="IPR011990">
    <property type="entry name" value="TPR-like_helical_dom_sf"/>
</dbReference>
<reference evidence="2" key="1">
    <citation type="submission" date="2020-10" db="EMBL/GenBank/DDBJ databases">
        <authorList>
            <person name="Gilroy R."/>
        </authorList>
    </citation>
    <scope>NUCLEOTIDE SEQUENCE</scope>
    <source>
        <strain evidence="2">ChiW13-3771</strain>
    </source>
</reference>
<reference evidence="2" key="2">
    <citation type="journal article" date="2021" name="PeerJ">
        <title>Extensive microbial diversity within the chicken gut microbiome revealed by metagenomics and culture.</title>
        <authorList>
            <person name="Gilroy R."/>
            <person name="Ravi A."/>
            <person name="Getino M."/>
            <person name="Pursley I."/>
            <person name="Horton D.L."/>
            <person name="Alikhan N.F."/>
            <person name="Baker D."/>
            <person name="Gharbi K."/>
            <person name="Hall N."/>
            <person name="Watson M."/>
            <person name="Adriaenssens E.M."/>
            <person name="Foster-Nyarko E."/>
            <person name="Jarju S."/>
            <person name="Secka A."/>
            <person name="Antonio M."/>
            <person name="Oren A."/>
            <person name="Chaudhuri R.R."/>
            <person name="La Ragione R."/>
            <person name="Hildebrand F."/>
            <person name="Pallen M.J."/>
        </authorList>
    </citation>
    <scope>NUCLEOTIDE SEQUENCE</scope>
    <source>
        <strain evidence="2">ChiW13-3771</strain>
    </source>
</reference>
<dbReference type="AlphaFoldDB" id="A0A9D1JDZ8"/>
<dbReference type="GO" id="GO:0003677">
    <property type="term" value="F:DNA binding"/>
    <property type="evidence" value="ECO:0007669"/>
    <property type="project" value="InterPro"/>
</dbReference>
<evidence type="ECO:0000313" key="3">
    <source>
        <dbReference type="Proteomes" id="UP000824201"/>
    </source>
</evidence>
<dbReference type="EMBL" id="DVHN01000170">
    <property type="protein sequence ID" value="HIR89702.1"/>
    <property type="molecule type" value="Genomic_DNA"/>
</dbReference>
<feature type="domain" description="HTH cro/C1-type" evidence="1">
    <location>
        <begin position="320"/>
        <end position="355"/>
    </location>
</feature>
<dbReference type="InterPro" id="IPR001387">
    <property type="entry name" value="Cro/C1-type_HTH"/>
</dbReference>
<organism evidence="2 3">
    <name type="scientific">Candidatus Fimimorpha faecalis</name>
    <dbReference type="NCBI Taxonomy" id="2840824"/>
    <lineage>
        <taxon>Bacteria</taxon>
        <taxon>Bacillati</taxon>
        <taxon>Bacillota</taxon>
        <taxon>Clostridia</taxon>
        <taxon>Eubacteriales</taxon>
        <taxon>Candidatus Fimimorpha</taxon>
    </lineage>
</organism>
<evidence type="ECO:0000313" key="2">
    <source>
        <dbReference type="EMBL" id="HIR89702.1"/>
    </source>
</evidence>
<sequence>MGKNKKKEQYDLGALISSACKSHGISYANLCSGILSYSTLMRILNNEIEVEKFVADQLFSRAGVCPDSFEPFIGQSDWNWFCKRQEILTSYNQKLYSKMEEQLKCYETNCPKSYPIHLQYVKMMQAYRLKEISTSFDFLNQALQALQCTIPTIHSIVWKTICLTPQELSILTLIAEGYWKTGNVSDSVSLLYRIISYPKLHPTEIEEILKFLPYARLILSQIYFETHQFANAISECYKGIQLLRDNNCIRFLIPLMEQYLQTMKEYKPFTKWSHKENKIFREISTYLHTLKNIMQDIPVCLPMLYSMENYENCHLISETLYRYRKYKKMTQQQFCEGICTVRAFREIEKGKTNPKKLCFRDFMRQCQLPEAKYIPYIQGGSLTEQTLAKQFLKNIRLYKYKEAQTTIQELEQTIPLMYPTNQLFLNYSQILIQELLFHLSPEQQIQQYEKALQDKIPEYPNIDIEIYPFMLYEILILNNIAYCYGNIGNHSESIKILTSIRNNYLNSKTSNILSHDGYCLILINLAKYLGLSGMHKKALAINQELIYREFSRGFIHYSNSAIYGIYWNLHRQSDSHIYDYKRYLDSSRDIAQLMKNYTELNFILSQYDQS</sequence>
<protein>
    <recommendedName>
        <fullName evidence="1">HTH cro/C1-type domain-containing protein</fullName>
    </recommendedName>
</protein>